<name>A0AAV2RB70_MEGNR</name>
<accession>A0AAV2RB70</accession>
<dbReference type="GO" id="GO:0004725">
    <property type="term" value="F:protein tyrosine phosphatase activity"/>
    <property type="evidence" value="ECO:0007669"/>
    <property type="project" value="InterPro"/>
</dbReference>
<protein>
    <recommendedName>
        <fullName evidence="1">Tyrosine-protein phosphatase domain-containing protein</fullName>
    </recommendedName>
</protein>
<feature type="non-terminal residue" evidence="2">
    <location>
        <position position="190"/>
    </location>
</feature>
<gene>
    <name evidence="2" type="ORF">MNOR_LOCUS21463</name>
</gene>
<proteinExistence type="predicted"/>
<dbReference type="Proteomes" id="UP001497623">
    <property type="component" value="Unassembled WGS sequence"/>
</dbReference>
<dbReference type="SUPFAM" id="SSF52799">
    <property type="entry name" value="(Phosphotyrosine protein) phosphatases II"/>
    <property type="match status" value="1"/>
</dbReference>
<dbReference type="InterPro" id="IPR000242">
    <property type="entry name" value="PTP_cat"/>
</dbReference>
<dbReference type="Pfam" id="PF00102">
    <property type="entry name" value="Y_phosphatase"/>
    <property type="match status" value="1"/>
</dbReference>
<reference evidence="2 3" key="1">
    <citation type="submission" date="2024-05" db="EMBL/GenBank/DDBJ databases">
        <authorList>
            <person name="Wallberg A."/>
        </authorList>
    </citation>
    <scope>NUCLEOTIDE SEQUENCE [LARGE SCALE GENOMIC DNA]</scope>
</reference>
<dbReference type="EMBL" id="CAXKWB010017299">
    <property type="protein sequence ID" value="CAL4118512.1"/>
    <property type="molecule type" value="Genomic_DNA"/>
</dbReference>
<evidence type="ECO:0000313" key="3">
    <source>
        <dbReference type="Proteomes" id="UP001497623"/>
    </source>
</evidence>
<dbReference type="Gene3D" id="3.90.190.10">
    <property type="entry name" value="Protein tyrosine phosphatase superfamily"/>
    <property type="match status" value="1"/>
</dbReference>
<keyword evidence="3" id="KW-1185">Reference proteome</keyword>
<dbReference type="AlphaFoldDB" id="A0AAV2RB70"/>
<organism evidence="2 3">
    <name type="scientific">Meganyctiphanes norvegica</name>
    <name type="common">Northern krill</name>
    <name type="synonym">Thysanopoda norvegica</name>
    <dbReference type="NCBI Taxonomy" id="48144"/>
    <lineage>
        <taxon>Eukaryota</taxon>
        <taxon>Metazoa</taxon>
        <taxon>Ecdysozoa</taxon>
        <taxon>Arthropoda</taxon>
        <taxon>Crustacea</taxon>
        <taxon>Multicrustacea</taxon>
        <taxon>Malacostraca</taxon>
        <taxon>Eumalacostraca</taxon>
        <taxon>Eucarida</taxon>
        <taxon>Euphausiacea</taxon>
        <taxon>Euphausiidae</taxon>
        <taxon>Meganyctiphanes</taxon>
    </lineage>
</organism>
<evidence type="ECO:0000259" key="1">
    <source>
        <dbReference type="Pfam" id="PF00102"/>
    </source>
</evidence>
<feature type="domain" description="Tyrosine-protein phosphatase" evidence="1">
    <location>
        <begin position="51"/>
        <end position="137"/>
    </location>
</feature>
<comment type="caution">
    <text evidence="2">The sequence shown here is derived from an EMBL/GenBank/DDBJ whole genome shotgun (WGS) entry which is preliminary data.</text>
</comment>
<dbReference type="InterPro" id="IPR029021">
    <property type="entry name" value="Prot-tyrosine_phosphatase-like"/>
</dbReference>
<evidence type="ECO:0000313" key="2">
    <source>
        <dbReference type="EMBL" id="CAL4118512.1"/>
    </source>
</evidence>
<sequence length="190" mass="21985">MATLAENLKMGTDKFLGQFFALADFKLIWDNIGGGVSDFCKFLAFLEKPSTCWNTTAEKEMRMGIYHCHIMDGSRGGRNFRKYNIKKNDQRRILKQHHYLAWSSHGFPPQEDDILKFLISVKGKVNSKGEQIVVHDRIISHPKILIIAQVNIMCIAKIILKFIQNMKNYHDISFDINTHYIYTSLISKCI</sequence>